<protein>
    <submittedName>
        <fullName evidence="2">Uncharacterized protein</fullName>
    </submittedName>
</protein>
<dbReference type="EMBL" id="LT575490">
    <property type="protein sequence ID" value="SAY43681.1"/>
    <property type="molecule type" value="Genomic_DNA"/>
</dbReference>
<reference evidence="2" key="1">
    <citation type="submission" date="2016-05" db="EMBL/GenBank/DDBJ databases">
        <authorList>
            <person name="Cock P.J.A."/>
            <person name="Cock P.J.A."/>
        </authorList>
    </citation>
    <scope>NUCLEOTIDE SEQUENCE</scope>
    <source>
        <strain evidence="2">PWN146_assembly</strain>
    </source>
</reference>
<keyword evidence="1" id="KW-0472">Membrane</keyword>
<accession>A0A1C3HF47</accession>
<feature type="transmembrane region" description="Helical" evidence="1">
    <location>
        <begin position="62"/>
        <end position="84"/>
    </location>
</feature>
<evidence type="ECO:0000313" key="2">
    <source>
        <dbReference type="EMBL" id="SAY43681.1"/>
    </source>
</evidence>
<sequence length="90" mass="9858">MQRVASNFQMHANAGYNQSRDLVNQSIVLTFLLMFFVKTFLTSGSFNSELINKTVMGLNGLMLLYVGYAFFIATLAEKAVAGFFGSVVSG</sequence>
<gene>
    <name evidence="2" type="ORF">PWN146_02374</name>
</gene>
<organism evidence="2">
    <name type="scientific">Serratia marcescens</name>
    <dbReference type="NCBI Taxonomy" id="615"/>
    <lineage>
        <taxon>Bacteria</taxon>
        <taxon>Pseudomonadati</taxon>
        <taxon>Pseudomonadota</taxon>
        <taxon>Gammaproteobacteria</taxon>
        <taxon>Enterobacterales</taxon>
        <taxon>Yersiniaceae</taxon>
        <taxon>Serratia</taxon>
    </lineage>
</organism>
<feature type="transmembrane region" description="Helical" evidence="1">
    <location>
        <begin position="22"/>
        <end position="41"/>
    </location>
</feature>
<proteinExistence type="predicted"/>
<keyword evidence="1" id="KW-0812">Transmembrane</keyword>
<evidence type="ECO:0000256" key="1">
    <source>
        <dbReference type="SAM" id="Phobius"/>
    </source>
</evidence>
<dbReference type="AlphaFoldDB" id="A0A1C3HF47"/>
<name>A0A1C3HF47_SERMA</name>
<keyword evidence="1" id="KW-1133">Transmembrane helix</keyword>